<dbReference type="InterPro" id="IPR011006">
    <property type="entry name" value="CheY-like_superfamily"/>
</dbReference>
<dbReference type="InterPro" id="IPR007492">
    <property type="entry name" value="LytTR_DNA-bd_dom"/>
</dbReference>
<dbReference type="Gene3D" id="2.40.50.1020">
    <property type="entry name" value="LytTr DNA-binding domain"/>
    <property type="match status" value="1"/>
</dbReference>
<evidence type="ECO:0000256" key="1">
    <source>
        <dbReference type="PROSITE-ProRule" id="PRU00169"/>
    </source>
</evidence>
<evidence type="ECO:0000313" key="3">
    <source>
        <dbReference type="EMBL" id="MCL6296652.1"/>
    </source>
</evidence>
<dbReference type="PANTHER" id="PTHR37299:SF1">
    <property type="entry name" value="STAGE 0 SPORULATION PROTEIN A HOMOLOG"/>
    <property type="match status" value="1"/>
</dbReference>
<dbReference type="RefSeq" id="WP_249973988.1">
    <property type="nucleotide sequence ID" value="NZ_JAMFLZ010000010.1"/>
</dbReference>
<feature type="domain" description="Response regulatory" evidence="2">
    <location>
        <begin position="3"/>
        <end position="117"/>
    </location>
</feature>
<dbReference type="Pfam" id="PF04397">
    <property type="entry name" value="LytTR"/>
    <property type="match status" value="1"/>
</dbReference>
<reference evidence="3" key="1">
    <citation type="submission" date="2022-05" db="EMBL/GenBank/DDBJ databases">
        <authorList>
            <person name="Park J.-S."/>
        </authorList>
    </citation>
    <scope>NUCLEOTIDE SEQUENCE</scope>
    <source>
        <strain evidence="3">2012CJ34-3</strain>
    </source>
</reference>
<dbReference type="EMBL" id="JAMFLZ010000010">
    <property type="protein sequence ID" value="MCL6296652.1"/>
    <property type="molecule type" value="Genomic_DNA"/>
</dbReference>
<sequence length="254" mass="29091">MLRILIIEDEPISSKHIINLLNSYSKNTFYIDAEIDNVIDATNWLLLNEAPDLIFMDINLSDGSCFDVLNKLDVTCPIIFTTAYDEYAIKAFKTNSIDYLLKPITQTSFNQALTKFFKLKKTNLHQTNSYNKISLKDLNSSSINYKERFLVKLGNKYTPLKTENIAYFYKDDIVFVKSFSGNSYPINSSLTTIETSICPNAFFRANRKILINIDAIDYLAQYKPGQLTIKVSPKFDEVIVLSQEKSSHLKTLLN</sequence>
<dbReference type="Proteomes" id="UP001165381">
    <property type="component" value="Unassembled WGS sequence"/>
</dbReference>
<evidence type="ECO:0000313" key="4">
    <source>
        <dbReference type="Proteomes" id="UP001165381"/>
    </source>
</evidence>
<dbReference type="PANTHER" id="PTHR37299">
    <property type="entry name" value="TRANSCRIPTIONAL REGULATOR-RELATED"/>
    <property type="match status" value="1"/>
</dbReference>
<comment type="caution">
    <text evidence="3">The sequence shown here is derived from an EMBL/GenBank/DDBJ whole genome shotgun (WGS) entry which is preliminary data.</text>
</comment>
<keyword evidence="1" id="KW-0597">Phosphoprotein</keyword>
<dbReference type="Pfam" id="PF00072">
    <property type="entry name" value="Response_reg"/>
    <property type="match status" value="1"/>
</dbReference>
<dbReference type="InterPro" id="IPR001789">
    <property type="entry name" value="Sig_transdc_resp-reg_receiver"/>
</dbReference>
<dbReference type="SMART" id="SM00850">
    <property type="entry name" value="LytTR"/>
    <property type="match status" value="1"/>
</dbReference>
<proteinExistence type="predicted"/>
<dbReference type="GO" id="GO:0003677">
    <property type="term" value="F:DNA binding"/>
    <property type="evidence" value="ECO:0007669"/>
    <property type="project" value="UniProtKB-KW"/>
</dbReference>
<dbReference type="Gene3D" id="3.40.50.2300">
    <property type="match status" value="1"/>
</dbReference>
<dbReference type="SUPFAM" id="SSF52172">
    <property type="entry name" value="CheY-like"/>
    <property type="match status" value="1"/>
</dbReference>
<keyword evidence="3" id="KW-0238">DNA-binding</keyword>
<evidence type="ECO:0000259" key="2">
    <source>
        <dbReference type="PROSITE" id="PS50110"/>
    </source>
</evidence>
<dbReference type="SMART" id="SM00448">
    <property type="entry name" value="REC"/>
    <property type="match status" value="1"/>
</dbReference>
<feature type="modified residue" description="4-aspartylphosphate" evidence="1">
    <location>
        <position position="57"/>
    </location>
</feature>
<dbReference type="PROSITE" id="PS50110">
    <property type="entry name" value="RESPONSE_REGULATORY"/>
    <property type="match status" value="1"/>
</dbReference>
<organism evidence="3 4">
    <name type="scientific">Jejuia spongiicola</name>
    <dbReference type="NCBI Taxonomy" id="2942207"/>
    <lineage>
        <taxon>Bacteria</taxon>
        <taxon>Pseudomonadati</taxon>
        <taxon>Bacteroidota</taxon>
        <taxon>Flavobacteriia</taxon>
        <taxon>Flavobacteriales</taxon>
        <taxon>Flavobacteriaceae</taxon>
        <taxon>Jejuia</taxon>
    </lineage>
</organism>
<accession>A0ABT0QI48</accession>
<gene>
    <name evidence="3" type="ORF">M3P09_16715</name>
</gene>
<dbReference type="InterPro" id="IPR046947">
    <property type="entry name" value="LytR-like"/>
</dbReference>
<protein>
    <submittedName>
        <fullName evidence="3">LytTR family DNA-binding domain-containing protein</fullName>
    </submittedName>
</protein>
<name>A0ABT0QI48_9FLAO</name>
<keyword evidence="4" id="KW-1185">Reference proteome</keyword>